<sequence>MGLFDQLAGEVAGQLLGGDGQGGTLVKLVMSLINQTEGGLPGLLSRLQSGGLASQVASWLGSGENAPVAGADIAHALGNDTIAQLARQFGLSGDQVAGGLAEALPGFIDRVSPQGEVSGDNALIEQGLSMLGGLLGNR</sequence>
<dbReference type="Gene3D" id="1.10.10.690">
    <property type="entry name" value="YidB-like"/>
    <property type="match status" value="1"/>
</dbReference>
<proteinExistence type="predicted"/>
<dbReference type="InterPro" id="IPR045372">
    <property type="entry name" value="YidB"/>
</dbReference>
<dbReference type="Proteomes" id="UP000501991">
    <property type="component" value="Chromosome"/>
</dbReference>
<dbReference type="Pfam" id="PF20159">
    <property type="entry name" value="YidB"/>
    <property type="match status" value="1"/>
</dbReference>
<reference evidence="1 2" key="1">
    <citation type="submission" date="2020-02" db="EMBL/GenBank/DDBJ databases">
        <title>Nitrogenibacter mangrovi gen. nov., sp. nov. isolated from mangrove sediment, a denitrifying betaproteobacterium.</title>
        <authorList>
            <person name="Liao H."/>
            <person name="Tian Y."/>
        </authorList>
    </citation>
    <scope>NUCLEOTIDE SEQUENCE [LARGE SCALE GENOMIC DNA]</scope>
    <source>
        <strain evidence="1 2">M9-3-2</strain>
    </source>
</reference>
<dbReference type="KEGG" id="azq:G3580_05700"/>
<keyword evidence="2" id="KW-1185">Reference proteome</keyword>
<name>A0A6C1B0Q2_9RHOO</name>
<dbReference type="AlphaFoldDB" id="A0A6C1B0Q2"/>
<dbReference type="InterPro" id="IPR027405">
    <property type="entry name" value="YidB-like"/>
</dbReference>
<organism evidence="1 2">
    <name type="scientific">Nitrogeniibacter mangrovi</name>
    <dbReference type="NCBI Taxonomy" id="2016596"/>
    <lineage>
        <taxon>Bacteria</taxon>
        <taxon>Pseudomonadati</taxon>
        <taxon>Pseudomonadota</taxon>
        <taxon>Betaproteobacteria</taxon>
        <taxon>Rhodocyclales</taxon>
        <taxon>Zoogloeaceae</taxon>
        <taxon>Nitrogeniibacter</taxon>
    </lineage>
</organism>
<accession>A0A6C1B0Q2</accession>
<dbReference type="EMBL" id="CP048836">
    <property type="protein sequence ID" value="QID17182.1"/>
    <property type="molecule type" value="Genomic_DNA"/>
</dbReference>
<evidence type="ECO:0000313" key="2">
    <source>
        <dbReference type="Proteomes" id="UP000501991"/>
    </source>
</evidence>
<evidence type="ECO:0000313" key="1">
    <source>
        <dbReference type="EMBL" id="QID17182.1"/>
    </source>
</evidence>
<dbReference type="SUPFAM" id="SSF140804">
    <property type="entry name" value="YidB-like"/>
    <property type="match status" value="1"/>
</dbReference>
<protein>
    <submittedName>
        <fullName evidence="1">DUF937 domain-containing protein</fullName>
    </submittedName>
</protein>
<gene>
    <name evidence="1" type="ORF">G3580_05700</name>
</gene>
<dbReference type="RefSeq" id="WP_173764347.1">
    <property type="nucleotide sequence ID" value="NZ_CP048836.1"/>
</dbReference>